<dbReference type="PANTHER" id="PTHR34236">
    <property type="entry name" value="DIMETHYL SULFOXIDE REDUCTASE TRANSCRIPTIONAL ACTIVATOR"/>
    <property type="match status" value="1"/>
</dbReference>
<reference evidence="5 6" key="1">
    <citation type="journal article" date="2014" name="PLoS Genet.">
        <title>Phylogenetically driven sequencing of extremely halophilic archaea reveals strategies for static and dynamic osmo-response.</title>
        <authorList>
            <person name="Becker E.A."/>
            <person name="Seitzer P.M."/>
            <person name="Tritt A."/>
            <person name="Larsen D."/>
            <person name="Krusor M."/>
            <person name="Yao A.I."/>
            <person name="Wu D."/>
            <person name="Madern D."/>
            <person name="Eisen J.A."/>
            <person name="Darling A.E."/>
            <person name="Facciotti M.T."/>
        </authorList>
    </citation>
    <scope>NUCLEOTIDE SEQUENCE [LARGE SCALE GENOMIC DNA]</scope>
    <source>
        <strain evidence="5 6">DSM 12281</strain>
    </source>
</reference>
<evidence type="ECO:0000313" key="5">
    <source>
        <dbReference type="EMBL" id="ELY95393.1"/>
    </source>
</evidence>
<evidence type="ECO:0000256" key="2">
    <source>
        <dbReference type="ARBA" id="ARBA00023163"/>
    </source>
</evidence>
<dbReference type="RefSeq" id="WP_006824646.1">
    <property type="nucleotide sequence ID" value="NZ_AOIL01000013.1"/>
</dbReference>
<name>M0ADG3_9EURY</name>
<protein>
    <submittedName>
        <fullName evidence="5">Bacterio-opsin activator HTH domain protein</fullName>
    </submittedName>
</protein>
<accession>M0ADG3</accession>
<evidence type="ECO:0000313" key="6">
    <source>
        <dbReference type="Proteomes" id="UP000011648"/>
    </source>
</evidence>
<dbReference type="Pfam" id="PF24278">
    <property type="entry name" value="HVO_0513_N"/>
    <property type="match status" value="1"/>
</dbReference>
<organism evidence="5 6">
    <name type="scientific">Natrialba taiwanensis DSM 12281</name>
    <dbReference type="NCBI Taxonomy" id="1230458"/>
    <lineage>
        <taxon>Archaea</taxon>
        <taxon>Methanobacteriati</taxon>
        <taxon>Methanobacteriota</taxon>
        <taxon>Stenosarchaea group</taxon>
        <taxon>Halobacteria</taxon>
        <taxon>Halobacteriales</taxon>
        <taxon>Natrialbaceae</taxon>
        <taxon>Natrialba</taxon>
    </lineage>
</organism>
<proteinExistence type="predicted"/>
<dbReference type="PANTHER" id="PTHR34236:SF1">
    <property type="entry name" value="DIMETHYL SULFOXIDE REDUCTASE TRANSCRIPTIONAL ACTIVATOR"/>
    <property type="match status" value="1"/>
</dbReference>
<dbReference type="InterPro" id="IPR036388">
    <property type="entry name" value="WH-like_DNA-bd_sf"/>
</dbReference>
<dbReference type="EMBL" id="AOIL01000013">
    <property type="protein sequence ID" value="ELY95393.1"/>
    <property type="molecule type" value="Genomic_DNA"/>
</dbReference>
<keyword evidence="6" id="KW-1185">Reference proteome</keyword>
<dbReference type="AlphaFoldDB" id="M0ADG3"/>
<dbReference type="Gene3D" id="1.10.10.10">
    <property type="entry name" value="Winged helix-like DNA-binding domain superfamily/Winged helix DNA-binding domain"/>
    <property type="match status" value="1"/>
</dbReference>
<feature type="domain" description="HVO-0513-like N-terminal" evidence="4">
    <location>
        <begin position="23"/>
        <end position="151"/>
    </location>
</feature>
<dbReference type="InterPro" id="IPR013324">
    <property type="entry name" value="RNA_pol_sigma_r3/r4-like"/>
</dbReference>
<keyword evidence="2" id="KW-0804">Transcription</keyword>
<dbReference type="InterPro" id="IPR007050">
    <property type="entry name" value="HTH_bacterioopsin"/>
</dbReference>
<dbReference type="PATRIC" id="fig|1230458.4.peg.777"/>
<feature type="domain" description="HTH bat-type" evidence="3">
    <location>
        <begin position="162"/>
        <end position="213"/>
    </location>
</feature>
<sequence length="227" mass="25711">MKRMTYIVTPREEYFDPTELRFRANGVTLEAIHKVDILTDGTITVFLEVTGEVPAVRRSFDEDLPRLVDCEILDTDQTTMVQLRYHPTEFNRAILEPHRSYGVLVQYPMVFVDPAQSSLRVTVAGPSEDIQQLVAETRDLADLTVETVTEYDHTASRQVHELTTRQREVLLTAYECGYYEVPREATYADIAAELDCSASSVGQTLRRSESRLVTVTVSNQTGARTET</sequence>
<evidence type="ECO:0000259" key="3">
    <source>
        <dbReference type="Pfam" id="PF04967"/>
    </source>
</evidence>
<dbReference type="InterPro" id="IPR056493">
    <property type="entry name" value="HVO_0513_N"/>
</dbReference>
<comment type="caution">
    <text evidence="5">The sequence shown here is derived from an EMBL/GenBank/DDBJ whole genome shotgun (WGS) entry which is preliminary data.</text>
</comment>
<keyword evidence="1" id="KW-0805">Transcription regulation</keyword>
<evidence type="ECO:0000256" key="1">
    <source>
        <dbReference type="ARBA" id="ARBA00023015"/>
    </source>
</evidence>
<dbReference type="SUPFAM" id="SSF88659">
    <property type="entry name" value="Sigma3 and sigma4 domains of RNA polymerase sigma factors"/>
    <property type="match status" value="1"/>
</dbReference>
<dbReference type="Proteomes" id="UP000011648">
    <property type="component" value="Unassembled WGS sequence"/>
</dbReference>
<dbReference type="Pfam" id="PF04967">
    <property type="entry name" value="HTH_10"/>
    <property type="match status" value="1"/>
</dbReference>
<gene>
    <name evidence="5" type="ORF">C484_03860</name>
</gene>
<evidence type="ECO:0000259" key="4">
    <source>
        <dbReference type="Pfam" id="PF24278"/>
    </source>
</evidence>